<dbReference type="PROSITE" id="PS50893">
    <property type="entry name" value="ABC_TRANSPORTER_2"/>
    <property type="match status" value="2"/>
</dbReference>
<dbReference type="PANTHER" id="PTHR43790">
    <property type="entry name" value="CARBOHYDRATE TRANSPORT ATP-BINDING PROTEIN MG119-RELATED"/>
    <property type="match status" value="1"/>
</dbReference>
<gene>
    <name evidence="4" type="ORF">J1C47_21170</name>
</gene>
<keyword evidence="5" id="KW-1185">Reference proteome</keyword>
<keyword evidence="1" id="KW-0547">Nucleotide-binding</keyword>
<dbReference type="EMBL" id="JAFMPY010000033">
    <property type="protein sequence ID" value="MBO0906168.1"/>
    <property type="molecule type" value="Genomic_DNA"/>
</dbReference>
<dbReference type="InterPro" id="IPR050107">
    <property type="entry name" value="ABC_carbohydrate_import_ATPase"/>
</dbReference>
<dbReference type="InterPro" id="IPR003593">
    <property type="entry name" value="AAA+_ATPase"/>
</dbReference>
<dbReference type="Pfam" id="PF00005">
    <property type="entry name" value="ABC_tran"/>
    <property type="match status" value="2"/>
</dbReference>
<keyword evidence="2 4" id="KW-0067">ATP-binding</keyword>
<name>A0ABS3J921_9HYPH</name>
<protein>
    <submittedName>
        <fullName evidence="4">ABC transporter ATP-binding protein</fullName>
    </submittedName>
</protein>
<dbReference type="CDD" id="cd03215">
    <property type="entry name" value="ABC_Carb_Monos_II"/>
    <property type="match status" value="1"/>
</dbReference>
<accession>A0ABS3J921</accession>
<evidence type="ECO:0000256" key="1">
    <source>
        <dbReference type="ARBA" id="ARBA00022741"/>
    </source>
</evidence>
<evidence type="ECO:0000313" key="4">
    <source>
        <dbReference type="EMBL" id="MBO0906168.1"/>
    </source>
</evidence>
<dbReference type="RefSeq" id="WP_207352801.1">
    <property type="nucleotide sequence ID" value="NZ_JAFMPY010000033.1"/>
</dbReference>
<dbReference type="Gene3D" id="3.40.50.300">
    <property type="entry name" value="P-loop containing nucleotide triphosphate hydrolases"/>
    <property type="match status" value="2"/>
</dbReference>
<evidence type="ECO:0000259" key="3">
    <source>
        <dbReference type="PROSITE" id="PS50893"/>
    </source>
</evidence>
<dbReference type="PANTHER" id="PTHR43790:SF4">
    <property type="entry name" value="GUANOSINE IMPORT ATP-BINDING PROTEIN NUPO"/>
    <property type="match status" value="1"/>
</dbReference>
<dbReference type="InterPro" id="IPR027417">
    <property type="entry name" value="P-loop_NTPase"/>
</dbReference>
<comment type="caution">
    <text evidence="4">The sequence shown here is derived from an EMBL/GenBank/DDBJ whole genome shotgun (WGS) entry which is preliminary data.</text>
</comment>
<evidence type="ECO:0000313" key="5">
    <source>
        <dbReference type="Proteomes" id="UP000664288"/>
    </source>
</evidence>
<dbReference type="GO" id="GO:0005524">
    <property type="term" value="F:ATP binding"/>
    <property type="evidence" value="ECO:0007669"/>
    <property type="project" value="UniProtKB-KW"/>
</dbReference>
<feature type="domain" description="ABC transporter" evidence="3">
    <location>
        <begin position="282"/>
        <end position="526"/>
    </location>
</feature>
<reference evidence="4 5" key="1">
    <citation type="submission" date="2021-03" db="EMBL/GenBank/DDBJ databases">
        <title>Whole genome sequence of Jiella sp. MQZ13P-4.</title>
        <authorList>
            <person name="Tuo L."/>
        </authorList>
    </citation>
    <scope>NUCLEOTIDE SEQUENCE [LARGE SCALE GENOMIC DNA]</scope>
    <source>
        <strain evidence="4 5">MQZ13P-4</strain>
    </source>
</reference>
<dbReference type="CDD" id="cd03216">
    <property type="entry name" value="ABC_Carb_Monos_I"/>
    <property type="match status" value="1"/>
</dbReference>
<sequence length="535" mass="56996">MSALARSLPEAATPAGASEIGGAERPLLEAVGLTKRFGAFTALDDVSIALAAGEFHALLGENGAGKSTLVKCMLGYYHPDEGGVILDGREQTIASPRDARRLGIGMVYQHFTLVPSMTVLENLVMSRSEVPGVIDWRKERRALSDFLQTMPLKVPLDTKVDRLSSGERQKTEILKQLYLGSRILVLDEPTSVLTPDEAREVLGFLRARALETGMSVLLITHKFAEVTAFCDRVTVLRKGAKVGEGKVAALSTADMAGMMIGERELAAVPERVVNAAARESVLFARNLVSGDAGTRGSVAIEALDVRAGEIVGIAGISGNGQTRLVELISGQARPDAGEIRVKGAPYDASRAAAQAMKVRCLPEEPLRNACVGRMSVAENLAFRSFDRGADGAPRRLLDRSFMRREAERLIAAYQVKTQSPSARIETLSGGNVQRAVLARELSGETDLLVAANPCFGLDFGAVADIRAQILKARNEGAAVLLVSEDLDEIVALSDRIAVMFEGRIVFECAGGEKADTREIGAHMAGHAAAETGGTH</sequence>
<proteinExistence type="predicted"/>
<dbReference type="InterPro" id="IPR003439">
    <property type="entry name" value="ABC_transporter-like_ATP-bd"/>
</dbReference>
<dbReference type="SMART" id="SM00382">
    <property type="entry name" value="AAA"/>
    <property type="match status" value="1"/>
</dbReference>
<dbReference type="Proteomes" id="UP000664288">
    <property type="component" value="Unassembled WGS sequence"/>
</dbReference>
<feature type="domain" description="ABC transporter" evidence="3">
    <location>
        <begin position="28"/>
        <end position="263"/>
    </location>
</feature>
<evidence type="ECO:0000256" key="2">
    <source>
        <dbReference type="ARBA" id="ARBA00022840"/>
    </source>
</evidence>
<dbReference type="SUPFAM" id="SSF52540">
    <property type="entry name" value="P-loop containing nucleoside triphosphate hydrolases"/>
    <property type="match status" value="2"/>
</dbReference>
<organism evidence="4 5">
    <name type="scientific">Jiella sonneratiae</name>
    <dbReference type="NCBI Taxonomy" id="2816856"/>
    <lineage>
        <taxon>Bacteria</taxon>
        <taxon>Pseudomonadati</taxon>
        <taxon>Pseudomonadota</taxon>
        <taxon>Alphaproteobacteria</taxon>
        <taxon>Hyphomicrobiales</taxon>
        <taxon>Aurantimonadaceae</taxon>
        <taxon>Jiella</taxon>
    </lineage>
</organism>